<dbReference type="PROSITE" id="PS51257">
    <property type="entry name" value="PROKAR_LIPOPROTEIN"/>
    <property type="match status" value="1"/>
</dbReference>
<organism evidence="2 3">
    <name type="scientific">Chryseosolibacter indicus</name>
    <dbReference type="NCBI Taxonomy" id="2782351"/>
    <lineage>
        <taxon>Bacteria</taxon>
        <taxon>Pseudomonadati</taxon>
        <taxon>Bacteroidota</taxon>
        <taxon>Cytophagia</taxon>
        <taxon>Cytophagales</taxon>
        <taxon>Chryseotaleaceae</taxon>
        <taxon>Chryseosolibacter</taxon>
    </lineage>
</organism>
<gene>
    <name evidence="2" type="ORF">KK060_04125</name>
</gene>
<proteinExistence type="predicted"/>
<keyword evidence="3" id="KW-1185">Reference proteome</keyword>
<evidence type="ECO:0000259" key="1">
    <source>
        <dbReference type="Pfam" id="PF14129"/>
    </source>
</evidence>
<reference evidence="2 3" key="1">
    <citation type="submission" date="2021-05" db="EMBL/GenBank/DDBJ databases">
        <title>A Polyphasic approach of four new species of the genus Ohtaekwangia: Ohtaekwangia histidinii sp. nov., Ohtaekwangia cretensis sp. nov., Ohtaekwangia indiensis sp. nov., Ohtaekwangia reichenbachii sp. nov. from diverse environment.</title>
        <authorList>
            <person name="Octaviana S."/>
        </authorList>
    </citation>
    <scope>NUCLEOTIDE SEQUENCE [LARGE SCALE GENOMIC DNA]</scope>
    <source>
        <strain evidence="2 3">PWU20</strain>
    </source>
</reference>
<dbReference type="Proteomes" id="UP000772618">
    <property type="component" value="Unassembled WGS sequence"/>
</dbReference>
<dbReference type="InterPro" id="IPR025381">
    <property type="entry name" value="DUF4296"/>
</dbReference>
<accession>A0ABS5VLX9</accession>
<name>A0ABS5VLX9_9BACT</name>
<evidence type="ECO:0000313" key="2">
    <source>
        <dbReference type="EMBL" id="MBT1702452.1"/>
    </source>
</evidence>
<comment type="caution">
    <text evidence="2">The sequence shown here is derived from an EMBL/GenBank/DDBJ whole genome shotgun (WGS) entry which is preliminary data.</text>
</comment>
<evidence type="ECO:0000313" key="3">
    <source>
        <dbReference type="Proteomes" id="UP000772618"/>
    </source>
</evidence>
<dbReference type="EMBL" id="JAHESD010000005">
    <property type="protein sequence ID" value="MBT1702452.1"/>
    <property type="molecule type" value="Genomic_DNA"/>
</dbReference>
<feature type="domain" description="DUF4296" evidence="1">
    <location>
        <begin position="28"/>
        <end position="110"/>
    </location>
</feature>
<sequence>MVNGFRYLIIILAASLSVSSCTRSEKLPAGILAKEEMIKILKEVYISEEKVNRLGLNRDTSEKVFNYMEGKVYEKYGVPDSVFDASFDYYMDRPKEMEQIYTALVDSLQLMEQRAPSTQN</sequence>
<dbReference type="Pfam" id="PF14129">
    <property type="entry name" value="DUF4296"/>
    <property type="match status" value="1"/>
</dbReference>
<protein>
    <submittedName>
        <fullName evidence="2">DUF4296 domain-containing protein</fullName>
    </submittedName>
</protein>